<dbReference type="BioCyc" id="RPAL652103:RPDX1_RS18250-MONOMER"/>
<accession>E6VFR6</accession>
<dbReference type="STRING" id="652103.Rpdx1_3700"/>
<dbReference type="Proteomes" id="UP000001402">
    <property type="component" value="Chromosome"/>
</dbReference>
<sequence>MLRVLRSEVRETASAADPRRPNRLPAFRSHSDWFASALRMSTCWIVTFALLLQIALSAMPPAGAASLDVLSSAGICHSIDTSAPADSQDRVVVHFKCIACILICSLPPPSQVVTAAPSLAWAWLAQRWPPTEAAPRSAPVSSHSARGPPELA</sequence>
<evidence type="ECO:0008006" key="4">
    <source>
        <dbReference type="Google" id="ProtNLM"/>
    </source>
</evidence>
<reference evidence="2" key="1">
    <citation type="submission" date="2010-12" db="EMBL/GenBank/DDBJ databases">
        <title>Complete sequence of Rhodopseudomonas palustris DX-1.</title>
        <authorList>
            <consortium name="US DOE Joint Genome Institute"/>
            <person name="Lucas S."/>
            <person name="Copeland A."/>
            <person name="Lapidus A."/>
            <person name="Cheng J.-F."/>
            <person name="Goodwin L."/>
            <person name="Pitluck S."/>
            <person name="Misra M."/>
            <person name="Chertkov O."/>
            <person name="Detter J.C."/>
            <person name="Han C."/>
            <person name="Tapia R."/>
            <person name="Land M."/>
            <person name="Hauser L."/>
            <person name="Kyrpides N."/>
            <person name="Ivanova N."/>
            <person name="Ovchinnikova G."/>
            <person name="Logan B."/>
            <person name="Oda Y."/>
            <person name="Harwood C."/>
            <person name="Woyke T."/>
        </authorList>
    </citation>
    <scope>NUCLEOTIDE SEQUENCE [LARGE SCALE GENOMIC DNA]</scope>
    <source>
        <strain evidence="2">DX-1</strain>
    </source>
</reference>
<name>E6VFR6_RHOPX</name>
<dbReference type="KEGG" id="rpx:Rpdx1_3700"/>
<evidence type="ECO:0000313" key="3">
    <source>
        <dbReference type="Proteomes" id="UP000001402"/>
    </source>
</evidence>
<dbReference type="EMBL" id="CP002418">
    <property type="protein sequence ID" value="ADU45267.1"/>
    <property type="molecule type" value="Genomic_DNA"/>
</dbReference>
<proteinExistence type="predicted"/>
<dbReference type="HOGENOM" id="CLU_144812_0_0_5"/>
<evidence type="ECO:0000313" key="2">
    <source>
        <dbReference type="EMBL" id="ADU45267.1"/>
    </source>
</evidence>
<evidence type="ECO:0000256" key="1">
    <source>
        <dbReference type="SAM" id="MobiDB-lite"/>
    </source>
</evidence>
<protein>
    <recommendedName>
        <fullName evidence="4">DUF2946 domain-containing protein</fullName>
    </recommendedName>
</protein>
<organism evidence="2 3">
    <name type="scientific">Rhodopseudomonas palustris (strain DX-1)</name>
    <dbReference type="NCBI Taxonomy" id="652103"/>
    <lineage>
        <taxon>Bacteria</taxon>
        <taxon>Pseudomonadati</taxon>
        <taxon>Pseudomonadota</taxon>
        <taxon>Alphaproteobacteria</taxon>
        <taxon>Hyphomicrobiales</taxon>
        <taxon>Nitrobacteraceae</taxon>
        <taxon>Rhodopseudomonas</taxon>
    </lineage>
</organism>
<dbReference type="AlphaFoldDB" id="E6VFR6"/>
<feature type="region of interest" description="Disordered" evidence="1">
    <location>
        <begin position="132"/>
        <end position="152"/>
    </location>
</feature>
<gene>
    <name evidence="2" type="ordered locus">Rpdx1_3700</name>
</gene>